<evidence type="ECO:0000259" key="4">
    <source>
        <dbReference type="PROSITE" id="PS50054"/>
    </source>
</evidence>
<gene>
    <name evidence="6" type="primary">Q874K8</name>
</gene>
<dbReference type="PROSITE" id="PS50054">
    <property type="entry name" value="TYR_PHOSPHATASE_DUAL"/>
    <property type="match status" value="1"/>
</dbReference>
<dbReference type="PROSITE" id="PS00383">
    <property type="entry name" value="TYR_PHOSPHATASE_1"/>
    <property type="match status" value="1"/>
</dbReference>
<dbReference type="GO" id="GO:0004721">
    <property type="term" value="F:phosphoprotein phosphatase activity"/>
    <property type="evidence" value="ECO:0007669"/>
    <property type="project" value="UniProtKB-KW"/>
</dbReference>
<dbReference type="SMART" id="SM00195">
    <property type="entry name" value="DSPc"/>
    <property type="match status" value="1"/>
</dbReference>
<dbReference type="PANTHER" id="PTHR45961">
    <property type="entry name" value="IP21249P"/>
    <property type="match status" value="1"/>
</dbReference>
<evidence type="ECO:0000313" key="6">
    <source>
        <dbReference type="EMBL" id="VWO98233.1"/>
    </source>
</evidence>
<evidence type="ECO:0000256" key="1">
    <source>
        <dbReference type="ARBA" id="ARBA00008601"/>
    </source>
</evidence>
<dbReference type="SUPFAM" id="SSF52799">
    <property type="entry name" value="(Phosphotyrosine protein) phosphatases II"/>
    <property type="match status" value="1"/>
</dbReference>
<dbReference type="InterPro" id="IPR029021">
    <property type="entry name" value="Prot-tyrosine_phosphatase-like"/>
</dbReference>
<dbReference type="InterPro" id="IPR052103">
    <property type="entry name" value="Dual_spec_Phospatases"/>
</dbReference>
<proteinExistence type="inferred from homology"/>
<dbReference type="PROSITE" id="PS50056">
    <property type="entry name" value="TYR_PHOSPHATASE_2"/>
    <property type="match status" value="1"/>
</dbReference>
<dbReference type="GO" id="GO:0005737">
    <property type="term" value="C:cytoplasm"/>
    <property type="evidence" value="ECO:0007669"/>
    <property type="project" value="TreeGrafter"/>
</dbReference>
<evidence type="ECO:0000256" key="2">
    <source>
        <dbReference type="ARBA" id="ARBA00022801"/>
    </source>
</evidence>
<dbReference type="AlphaFoldDB" id="A0A5K1K027"/>
<organism evidence="6">
    <name type="scientific">Ganoderma boninense</name>
    <dbReference type="NCBI Taxonomy" id="34458"/>
    <lineage>
        <taxon>Eukaryota</taxon>
        <taxon>Fungi</taxon>
        <taxon>Dikarya</taxon>
        <taxon>Basidiomycota</taxon>
        <taxon>Agaricomycotina</taxon>
        <taxon>Agaricomycetes</taxon>
        <taxon>Polyporales</taxon>
        <taxon>Polyporaceae</taxon>
        <taxon>Ganoderma</taxon>
    </lineage>
</organism>
<feature type="domain" description="Tyrosine specific protein phosphatases" evidence="5">
    <location>
        <begin position="97"/>
        <end position="155"/>
    </location>
</feature>
<feature type="domain" description="Tyrosine-protein phosphatase" evidence="4">
    <location>
        <begin position="32"/>
        <end position="177"/>
    </location>
</feature>
<reference evidence="6" key="1">
    <citation type="submission" date="2019-10" db="EMBL/GenBank/DDBJ databases">
        <authorList>
            <person name="Nor Muhammad N."/>
        </authorList>
    </citation>
    <scope>NUCLEOTIDE SEQUENCE</scope>
</reference>
<evidence type="ECO:0000256" key="3">
    <source>
        <dbReference type="ARBA" id="ARBA00022912"/>
    </source>
</evidence>
<dbReference type="Gene3D" id="3.90.190.10">
    <property type="entry name" value="Protein tyrosine phosphatase superfamily"/>
    <property type="match status" value="1"/>
</dbReference>
<dbReference type="InterPro" id="IPR000387">
    <property type="entry name" value="Tyr_Pase_dom"/>
</dbReference>
<keyword evidence="3" id="KW-0904">Protein phosphatase</keyword>
<protein>
    <submittedName>
        <fullName evidence="6">Chloride channel protein</fullName>
    </submittedName>
</protein>
<keyword evidence="2" id="KW-0378">Hydrolase</keyword>
<dbReference type="InterPro" id="IPR016130">
    <property type="entry name" value="Tyr_Pase_AS"/>
</dbReference>
<comment type="similarity">
    <text evidence="1">Belongs to the protein-tyrosine phosphatase family. Non-receptor class dual specificity subfamily.</text>
</comment>
<dbReference type="CDD" id="cd14498">
    <property type="entry name" value="DSP"/>
    <property type="match status" value="1"/>
</dbReference>
<dbReference type="InterPro" id="IPR000340">
    <property type="entry name" value="Dual-sp_phosphatase_cat-dom"/>
</dbReference>
<dbReference type="EMBL" id="LR726818">
    <property type="protein sequence ID" value="VWO98233.1"/>
    <property type="molecule type" value="Genomic_DNA"/>
</dbReference>
<dbReference type="PANTHER" id="PTHR45961:SF2">
    <property type="entry name" value="PROTEIN CBG09952"/>
    <property type="match status" value="1"/>
</dbReference>
<dbReference type="InterPro" id="IPR020422">
    <property type="entry name" value="TYR_PHOSPHATASE_DUAL_dom"/>
</dbReference>
<dbReference type="Pfam" id="PF00782">
    <property type="entry name" value="DSPc"/>
    <property type="match status" value="1"/>
</dbReference>
<sequence>MLSFSAPIKAVPFFRAKPRPVHPKRHLMLIRSASEIQPRLWLSGLYTAVDEEQLVAIGVTHIVSILEQRPKYPAALKKKLKTLHIPLQDIDTADLLQHFDATTAFIKSALDDKRNTVLVHCAMGISRSATVVSAYLIATASMQPHEAVEFVQSKREIVCPNLGFRRQLDAYASRLRGSKKLRKPVAPPVRATVSYKTGWRWFLPPEHEGSARALRPLIPLLARLLLRALFSLLTRHYLLPLIAPIAPCLLIRLPHPPLLPRWCVRVRGQARWAEPGPPV</sequence>
<evidence type="ECO:0000259" key="5">
    <source>
        <dbReference type="PROSITE" id="PS50056"/>
    </source>
</evidence>
<accession>A0A5K1K027</accession>
<name>A0A5K1K027_9APHY</name>